<dbReference type="GeneID" id="66110612"/>
<reference evidence="1" key="1">
    <citation type="submission" date="2020-11" db="EMBL/GenBank/DDBJ databases">
        <title>Adaptations for nitrogen fixation in a non-lichenized fungal sporocarp promotes dispersal by wood-feeding termites.</title>
        <authorList>
            <consortium name="DOE Joint Genome Institute"/>
            <person name="Koch R.A."/>
            <person name="Yoon G."/>
            <person name="Arayal U."/>
            <person name="Lail K."/>
            <person name="Amirebrahimi M."/>
            <person name="Labutti K."/>
            <person name="Lipzen A."/>
            <person name="Riley R."/>
            <person name="Barry K."/>
            <person name="Henrissat B."/>
            <person name="Grigoriev I.V."/>
            <person name="Herr J.R."/>
            <person name="Aime M.C."/>
        </authorList>
    </citation>
    <scope>NUCLEOTIDE SEQUENCE</scope>
    <source>
        <strain evidence="1">MCA 3950</strain>
    </source>
</reference>
<dbReference type="RefSeq" id="XP_043036108.1">
    <property type="nucleotide sequence ID" value="XM_043188315.1"/>
</dbReference>
<gene>
    <name evidence="1" type="ORF">BT62DRAFT_954692</name>
</gene>
<protein>
    <submittedName>
        <fullName evidence="1">Uncharacterized protein</fullName>
    </submittedName>
</protein>
<organism evidence="1 2">
    <name type="scientific">Guyanagaster necrorhizus</name>
    <dbReference type="NCBI Taxonomy" id="856835"/>
    <lineage>
        <taxon>Eukaryota</taxon>
        <taxon>Fungi</taxon>
        <taxon>Dikarya</taxon>
        <taxon>Basidiomycota</taxon>
        <taxon>Agaricomycotina</taxon>
        <taxon>Agaricomycetes</taxon>
        <taxon>Agaricomycetidae</taxon>
        <taxon>Agaricales</taxon>
        <taxon>Marasmiineae</taxon>
        <taxon>Physalacriaceae</taxon>
        <taxon>Guyanagaster</taxon>
    </lineage>
</organism>
<sequence length="108" mass="11955">MENGEMQTSDRPWAVAAPETLSGVPTSILLRDMLKCRALNRLVSAIAETTNFRASLIDHHGKIQGGCSGCSQREFRELEMLDNITHCMYEVSRNTHGCRAQVVSCSTL</sequence>
<comment type="caution">
    <text evidence="1">The sequence shown here is derived from an EMBL/GenBank/DDBJ whole genome shotgun (WGS) entry which is preliminary data.</text>
</comment>
<keyword evidence="2" id="KW-1185">Reference proteome</keyword>
<dbReference type="OrthoDB" id="3247165at2759"/>
<evidence type="ECO:0000313" key="2">
    <source>
        <dbReference type="Proteomes" id="UP000812287"/>
    </source>
</evidence>
<evidence type="ECO:0000313" key="1">
    <source>
        <dbReference type="EMBL" id="KAG7442608.1"/>
    </source>
</evidence>
<proteinExistence type="predicted"/>
<dbReference type="EMBL" id="MU250550">
    <property type="protein sequence ID" value="KAG7442608.1"/>
    <property type="molecule type" value="Genomic_DNA"/>
</dbReference>
<name>A0A9P8ANS4_9AGAR</name>
<dbReference type="AlphaFoldDB" id="A0A9P8ANS4"/>
<accession>A0A9P8ANS4</accession>
<dbReference type="Proteomes" id="UP000812287">
    <property type="component" value="Unassembled WGS sequence"/>
</dbReference>